<dbReference type="OrthoDB" id="9811841at2"/>
<dbReference type="AlphaFoldDB" id="A0A498CAD7"/>
<accession>A0A498CAD7</accession>
<keyword evidence="5 10" id="KW-0328">Glycosyltransferase</keyword>
<evidence type="ECO:0000256" key="9">
    <source>
        <dbReference type="ARBA" id="ARBA00031501"/>
    </source>
</evidence>
<evidence type="ECO:0000313" key="13">
    <source>
        <dbReference type="Proteomes" id="UP000273158"/>
    </source>
</evidence>
<dbReference type="Pfam" id="PF02446">
    <property type="entry name" value="Glyco_hydro_77"/>
    <property type="match status" value="1"/>
</dbReference>
<feature type="domain" description="MalQ N-terminal beta-sandwich" evidence="11">
    <location>
        <begin position="71"/>
        <end position="167"/>
    </location>
</feature>
<dbReference type="EC" id="2.4.1.25" evidence="3 10"/>
<sequence length="718" mass="77660">MTDDRPTPALTHLAEAHGIATEYWSFFGDRVVVPAATLRAILTAMGVDTSTDAAITAAAASAADGPWRELLPPSVVSRPGAGTIVVHVADAHDVTLSVALEDGAWRDLALPEQHPSARLVDGVLRWRLEVPVPADLPLGWHTLWAWQRPFGGGDVDRTASAPFVVTPERLAPVPARADKGGRGWGLMAQLYSVRSRGSWGMGDFADMGDLAAVAGAQGADFLLVNPIHAAEVTPRIEPSPYLPATRRFLAPLYVRPEDIREAGYLDAAGRAALDAARAPVAAHDTDPGRIDRDAVWLAKRAALEAVFAVPRSAGRAAQLAAFTAREGQPLLDFALWCALEEHYDGVERPAEARDIGSPLVARLRAEVDDRVRFHVWLQWIADQQVETAQAAAHAAGMTIGIMHDLAVGVHTLGSDAWSLRDMYAPGITVGAPPDMYNQQGQNWNQPPWLPAALARAGYAPLRDMIRTLLRHAGALRIDHVIGLFRLWWIPAGLGPGAGTYVRYDHEAMIGVLTLEAQRAGAVLIGEDLGLVEPWVRDYLSARGILGTSVLWFEQDGDRPRPPEQYREALLATVNTHDLPPTAGYLADEHVALRARLGLLTRPVEDELADAEREREAMLAVLRERGLIRPDATAQNAEVEIIEALNVLIAASPSRLLGVALVDAVGERRVQNQPGTDLEYPNWQIPLADSAGAAVLVEDLPANERFLSLTAAVDRALRR</sequence>
<dbReference type="PANTHER" id="PTHR32438">
    <property type="entry name" value="4-ALPHA-GLUCANOTRANSFERASE DPE1, CHLOROPLASTIC/AMYLOPLASTIC"/>
    <property type="match status" value="1"/>
</dbReference>
<dbReference type="EMBL" id="RCDB01000001">
    <property type="protein sequence ID" value="RLK52179.1"/>
    <property type="molecule type" value="Genomic_DNA"/>
</dbReference>
<evidence type="ECO:0000256" key="10">
    <source>
        <dbReference type="RuleBase" id="RU361207"/>
    </source>
</evidence>
<keyword evidence="6 10" id="KW-0808">Transferase</keyword>
<evidence type="ECO:0000256" key="5">
    <source>
        <dbReference type="ARBA" id="ARBA00022676"/>
    </source>
</evidence>
<dbReference type="GO" id="GO:0004134">
    <property type="term" value="F:4-alpha-glucanotransferase activity"/>
    <property type="evidence" value="ECO:0007669"/>
    <property type="project" value="UniProtKB-EC"/>
</dbReference>
<dbReference type="InterPro" id="IPR048458">
    <property type="entry name" value="MalQ_N"/>
</dbReference>
<dbReference type="InterPro" id="IPR003385">
    <property type="entry name" value="Glyco_hydro_77"/>
</dbReference>
<evidence type="ECO:0000256" key="4">
    <source>
        <dbReference type="ARBA" id="ARBA00020295"/>
    </source>
</evidence>
<dbReference type="GO" id="GO:0005975">
    <property type="term" value="P:carbohydrate metabolic process"/>
    <property type="evidence" value="ECO:0007669"/>
    <property type="project" value="InterPro"/>
</dbReference>
<evidence type="ECO:0000256" key="8">
    <source>
        <dbReference type="ARBA" id="ARBA00031423"/>
    </source>
</evidence>
<reference evidence="12 13" key="1">
    <citation type="journal article" date="2015" name="Stand. Genomic Sci.">
        <title>Genomic Encyclopedia of Bacterial and Archaeal Type Strains, Phase III: the genomes of soil and plant-associated and newly described type strains.</title>
        <authorList>
            <person name="Whitman W.B."/>
            <person name="Woyke T."/>
            <person name="Klenk H.P."/>
            <person name="Zhou Y."/>
            <person name="Lilburn T.G."/>
            <person name="Beck B.J."/>
            <person name="De Vos P."/>
            <person name="Vandamme P."/>
            <person name="Eisen J.A."/>
            <person name="Garrity G."/>
            <person name="Hugenholtz P."/>
            <person name="Kyrpides N.C."/>
        </authorList>
    </citation>
    <scope>NUCLEOTIDE SEQUENCE [LARGE SCALE GENOMIC DNA]</scope>
    <source>
        <strain evidence="12 13">S2T63</strain>
    </source>
</reference>
<keyword evidence="13" id="KW-1185">Reference proteome</keyword>
<evidence type="ECO:0000256" key="3">
    <source>
        <dbReference type="ARBA" id="ARBA00012560"/>
    </source>
</evidence>
<dbReference type="NCBIfam" id="TIGR00217">
    <property type="entry name" value="malQ"/>
    <property type="match status" value="1"/>
</dbReference>
<evidence type="ECO:0000256" key="7">
    <source>
        <dbReference type="ARBA" id="ARBA00023277"/>
    </source>
</evidence>
<dbReference type="InterPro" id="IPR017853">
    <property type="entry name" value="GH"/>
</dbReference>
<evidence type="ECO:0000259" key="11">
    <source>
        <dbReference type="Pfam" id="PF21226"/>
    </source>
</evidence>
<dbReference type="Pfam" id="PF21226">
    <property type="entry name" value="MalQ_N"/>
    <property type="match status" value="1"/>
</dbReference>
<comment type="similarity">
    <text evidence="2 10">Belongs to the disproportionating enzyme family.</text>
</comment>
<evidence type="ECO:0000256" key="1">
    <source>
        <dbReference type="ARBA" id="ARBA00000439"/>
    </source>
</evidence>
<gene>
    <name evidence="12" type="ORF">C7474_0108</name>
</gene>
<comment type="catalytic activity">
    <reaction evidence="1 10">
        <text>Transfers a segment of a (1-&gt;4)-alpha-D-glucan to a new position in an acceptor, which may be glucose or a (1-&gt;4)-alpha-D-glucan.</text>
        <dbReference type="EC" id="2.4.1.25"/>
    </reaction>
</comment>
<comment type="caution">
    <text evidence="12">The sequence shown here is derived from an EMBL/GenBank/DDBJ whole genome shotgun (WGS) entry which is preliminary data.</text>
</comment>
<proteinExistence type="inferred from homology"/>
<dbReference type="RefSeq" id="WP_121056686.1">
    <property type="nucleotide sequence ID" value="NZ_RCDB01000001.1"/>
</dbReference>
<name>A0A498CAD7_9MICO</name>
<dbReference type="Gene3D" id="3.20.20.80">
    <property type="entry name" value="Glycosidases"/>
    <property type="match status" value="1"/>
</dbReference>
<dbReference type="SUPFAM" id="SSF51445">
    <property type="entry name" value="(Trans)glycosidases"/>
    <property type="match status" value="1"/>
</dbReference>
<organism evidence="12 13">
    <name type="scientific">Microbacterium telephonicum</name>
    <dbReference type="NCBI Taxonomy" id="1714841"/>
    <lineage>
        <taxon>Bacteria</taxon>
        <taxon>Bacillati</taxon>
        <taxon>Actinomycetota</taxon>
        <taxon>Actinomycetes</taxon>
        <taxon>Micrococcales</taxon>
        <taxon>Microbacteriaceae</taxon>
        <taxon>Microbacterium</taxon>
    </lineage>
</organism>
<evidence type="ECO:0000313" key="12">
    <source>
        <dbReference type="EMBL" id="RLK52179.1"/>
    </source>
</evidence>
<dbReference type="Proteomes" id="UP000273158">
    <property type="component" value="Unassembled WGS sequence"/>
</dbReference>
<keyword evidence="7 10" id="KW-0119">Carbohydrate metabolism</keyword>
<evidence type="ECO:0000256" key="6">
    <source>
        <dbReference type="ARBA" id="ARBA00022679"/>
    </source>
</evidence>
<dbReference type="PANTHER" id="PTHR32438:SF5">
    <property type="entry name" value="4-ALPHA-GLUCANOTRANSFERASE DPE1, CHLOROPLASTIC_AMYLOPLASTIC"/>
    <property type="match status" value="1"/>
</dbReference>
<protein>
    <recommendedName>
        <fullName evidence="4 10">4-alpha-glucanotransferase</fullName>
        <ecNumber evidence="3 10">2.4.1.25</ecNumber>
    </recommendedName>
    <alternativeName>
        <fullName evidence="8 10">Amylomaltase</fullName>
    </alternativeName>
    <alternativeName>
        <fullName evidence="9 10">Disproportionating enzyme</fullName>
    </alternativeName>
</protein>
<evidence type="ECO:0000256" key="2">
    <source>
        <dbReference type="ARBA" id="ARBA00005684"/>
    </source>
</evidence>